<dbReference type="InterPro" id="IPR005122">
    <property type="entry name" value="Uracil-DNA_glycosylase-like"/>
</dbReference>
<evidence type="ECO:0000256" key="2">
    <source>
        <dbReference type="ARBA" id="ARBA00022723"/>
    </source>
</evidence>
<organism evidence="9 10">
    <name type="scientific">Sphingomonas metalli</name>
    <dbReference type="NCBI Taxonomy" id="1779358"/>
    <lineage>
        <taxon>Bacteria</taxon>
        <taxon>Pseudomonadati</taxon>
        <taxon>Pseudomonadota</taxon>
        <taxon>Alphaproteobacteria</taxon>
        <taxon>Sphingomonadales</taxon>
        <taxon>Sphingomonadaceae</taxon>
        <taxon>Sphingomonas</taxon>
    </lineage>
</organism>
<dbReference type="AlphaFoldDB" id="A0A916T713"/>
<evidence type="ECO:0000259" key="8">
    <source>
        <dbReference type="SMART" id="SM00986"/>
    </source>
</evidence>
<feature type="domain" description="Uracil-DNA glycosylase-like" evidence="8">
    <location>
        <begin position="88"/>
        <end position="235"/>
    </location>
</feature>
<dbReference type="Proteomes" id="UP000623067">
    <property type="component" value="Unassembled WGS sequence"/>
</dbReference>
<keyword evidence="6" id="KW-0411">Iron-sulfur</keyword>
<evidence type="ECO:0000256" key="6">
    <source>
        <dbReference type="ARBA" id="ARBA00023014"/>
    </source>
</evidence>
<name>A0A916T713_9SPHN</name>
<dbReference type="SMART" id="SM00987">
    <property type="entry name" value="UreE_C"/>
    <property type="match status" value="1"/>
</dbReference>
<dbReference type="InterPro" id="IPR036895">
    <property type="entry name" value="Uracil-DNA_glycosylase-like_sf"/>
</dbReference>
<dbReference type="Gene3D" id="3.40.470.10">
    <property type="entry name" value="Uracil-DNA glycosylase-like domain"/>
    <property type="match status" value="1"/>
</dbReference>
<evidence type="ECO:0000256" key="1">
    <source>
        <dbReference type="ARBA" id="ARBA00022485"/>
    </source>
</evidence>
<dbReference type="PANTHER" id="PTHR33693">
    <property type="entry name" value="TYPE-5 URACIL-DNA GLYCOSYLASE"/>
    <property type="match status" value="1"/>
</dbReference>
<reference evidence="9" key="2">
    <citation type="submission" date="2020-09" db="EMBL/GenBank/DDBJ databases">
        <authorList>
            <person name="Sun Q."/>
            <person name="Zhou Y."/>
        </authorList>
    </citation>
    <scope>NUCLEOTIDE SEQUENCE</scope>
    <source>
        <strain evidence="9">CGMCC 1.15330</strain>
    </source>
</reference>
<evidence type="ECO:0000313" key="9">
    <source>
        <dbReference type="EMBL" id="GGB32650.1"/>
    </source>
</evidence>
<evidence type="ECO:0000256" key="5">
    <source>
        <dbReference type="ARBA" id="ARBA00023004"/>
    </source>
</evidence>
<comment type="caution">
    <text evidence="9">The sequence shown here is derived from an EMBL/GenBank/DDBJ whole genome shotgun (WGS) entry which is preliminary data.</text>
</comment>
<dbReference type="GO" id="GO:0051539">
    <property type="term" value="F:4 iron, 4 sulfur cluster binding"/>
    <property type="evidence" value="ECO:0007669"/>
    <property type="project" value="UniProtKB-KW"/>
</dbReference>
<dbReference type="GO" id="GO:0046872">
    <property type="term" value="F:metal ion binding"/>
    <property type="evidence" value="ECO:0007669"/>
    <property type="project" value="UniProtKB-KW"/>
</dbReference>
<keyword evidence="4" id="KW-0378">Hydrolase</keyword>
<dbReference type="InterPro" id="IPR051536">
    <property type="entry name" value="UDG_Type-4/5"/>
</dbReference>
<dbReference type="GO" id="GO:0006281">
    <property type="term" value="P:DNA repair"/>
    <property type="evidence" value="ECO:0007669"/>
    <property type="project" value="UniProtKB-KW"/>
</dbReference>
<dbReference type="GO" id="GO:0097506">
    <property type="term" value="F:deaminated base DNA N-glycosylase activity"/>
    <property type="evidence" value="ECO:0007669"/>
    <property type="project" value="UniProtKB-ARBA"/>
</dbReference>
<reference evidence="9" key="1">
    <citation type="journal article" date="2014" name="Int. J. Syst. Evol. Microbiol.">
        <title>Complete genome sequence of Corynebacterium casei LMG S-19264T (=DSM 44701T), isolated from a smear-ripened cheese.</title>
        <authorList>
            <consortium name="US DOE Joint Genome Institute (JGI-PGF)"/>
            <person name="Walter F."/>
            <person name="Albersmeier A."/>
            <person name="Kalinowski J."/>
            <person name="Ruckert C."/>
        </authorList>
    </citation>
    <scope>NUCLEOTIDE SEQUENCE</scope>
    <source>
        <strain evidence="9">CGMCC 1.15330</strain>
    </source>
</reference>
<evidence type="ECO:0000256" key="4">
    <source>
        <dbReference type="ARBA" id="ARBA00022801"/>
    </source>
</evidence>
<keyword evidence="2" id="KW-0479">Metal-binding</keyword>
<dbReference type="Pfam" id="PF03167">
    <property type="entry name" value="UDG"/>
    <property type="match status" value="1"/>
</dbReference>
<dbReference type="SUPFAM" id="SSF52141">
    <property type="entry name" value="Uracil-DNA glycosylase-like"/>
    <property type="match status" value="1"/>
</dbReference>
<dbReference type="EMBL" id="BMIH01000003">
    <property type="protein sequence ID" value="GGB32650.1"/>
    <property type="molecule type" value="Genomic_DNA"/>
</dbReference>
<keyword evidence="10" id="KW-1185">Reference proteome</keyword>
<keyword evidence="3" id="KW-0227">DNA damage</keyword>
<dbReference type="SMART" id="SM00986">
    <property type="entry name" value="UDG"/>
    <property type="match status" value="1"/>
</dbReference>
<keyword evidence="7" id="KW-0234">DNA repair</keyword>
<keyword evidence="1" id="KW-0004">4Fe-4S</keyword>
<proteinExistence type="predicted"/>
<evidence type="ECO:0000256" key="7">
    <source>
        <dbReference type="ARBA" id="ARBA00023204"/>
    </source>
</evidence>
<dbReference type="RefSeq" id="WP_188658894.1">
    <property type="nucleotide sequence ID" value="NZ_BMIH01000003.1"/>
</dbReference>
<evidence type="ECO:0000256" key="3">
    <source>
        <dbReference type="ARBA" id="ARBA00022763"/>
    </source>
</evidence>
<dbReference type="PANTHER" id="PTHR33693:SF1">
    <property type="entry name" value="TYPE-4 URACIL-DNA GLYCOSYLASE"/>
    <property type="match status" value="1"/>
</dbReference>
<accession>A0A916T713</accession>
<gene>
    <name evidence="9" type="ORF">GCM10011380_22600</name>
</gene>
<protein>
    <submittedName>
        <fullName evidence="9">Uracil-DNA glycosylase</fullName>
    </submittedName>
</protein>
<evidence type="ECO:0000313" key="10">
    <source>
        <dbReference type="Proteomes" id="UP000623067"/>
    </source>
</evidence>
<keyword evidence="5" id="KW-0408">Iron</keyword>
<sequence>MDAYPPLDTADYASALDWWRDAGVDVLVEDAPRDWLATPIAPPRPVVAPAAADAAPAGTAMPDTIEAFAGWRLGPDAPEAGWSGVSLAASGPIDARVMVLVDCPEREDGDAGTLVSGAAGRLLDRMLAAVGLSRETVHLAAVCARRPASGRMPRDIEARLGEVARHHVGLVAPERLLLLGDATSRAVLSAERPAVRGGLQPFNHKRGQTGVVASLHPRLLLERPALKAESWRDLQLLVAGMEERKA</sequence>